<dbReference type="GO" id="GO:0046656">
    <property type="term" value="P:folic acid biosynthetic process"/>
    <property type="evidence" value="ECO:0007669"/>
    <property type="project" value="UniProtKB-KW"/>
</dbReference>
<keyword evidence="5" id="KW-0808">Transferase</keyword>
<dbReference type="PANTHER" id="PTHR43071:SF1">
    <property type="entry name" value="2-AMINO-4-HYDROXY-6-HYDROXYMETHYLDIHYDROPTERIDINE PYROPHOSPHOKINASE"/>
    <property type="match status" value="1"/>
</dbReference>
<evidence type="ECO:0000256" key="5">
    <source>
        <dbReference type="ARBA" id="ARBA00022679"/>
    </source>
</evidence>
<comment type="pathway">
    <text evidence="1">Cofactor biosynthesis; tetrahydrofolate biosynthesis; 2-amino-4-hydroxy-6-hydroxymethyl-7,8-dihydropteridine diphosphate from 7,8-dihydroneopterin triphosphate: step 4/4.</text>
</comment>
<dbReference type="AlphaFoldDB" id="A0A2T5C185"/>
<keyword evidence="8" id="KW-0067">ATP-binding</keyword>
<dbReference type="SUPFAM" id="SSF55083">
    <property type="entry name" value="6-hydroxymethyl-7,8-dihydropterin pyrophosphokinase, HPPK"/>
    <property type="match status" value="1"/>
</dbReference>
<keyword evidence="6" id="KW-0547">Nucleotide-binding</keyword>
<dbReference type="CDD" id="cd00483">
    <property type="entry name" value="HPPK"/>
    <property type="match status" value="1"/>
</dbReference>
<evidence type="ECO:0000256" key="10">
    <source>
        <dbReference type="ARBA" id="ARBA00029409"/>
    </source>
</evidence>
<organism evidence="14 15">
    <name type="scientific">Mangrovibacterium marinum</name>
    <dbReference type="NCBI Taxonomy" id="1639118"/>
    <lineage>
        <taxon>Bacteria</taxon>
        <taxon>Pseudomonadati</taxon>
        <taxon>Bacteroidota</taxon>
        <taxon>Bacteroidia</taxon>
        <taxon>Marinilabiliales</taxon>
        <taxon>Prolixibacteraceae</taxon>
        <taxon>Mangrovibacterium</taxon>
    </lineage>
</organism>
<dbReference type="GO" id="GO:0005524">
    <property type="term" value="F:ATP binding"/>
    <property type="evidence" value="ECO:0007669"/>
    <property type="project" value="UniProtKB-KW"/>
</dbReference>
<evidence type="ECO:0000256" key="9">
    <source>
        <dbReference type="ARBA" id="ARBA00022909"/>
    </source>
</evidence>
<evidence type="ECO:0000256" key="4">
    <source>
        <dbReference type="ARBA" id="ARBA00016218"/>
    </source>
</evidence>
<reference evidence="14 15" key="1">
    <citation type="submission" date="2018-04" db="EMBL/GenBank/DDBJ databases">
        <title>Genomic Encyclopedia of Archaeal and Bacterial Type Strains, Phase II (KMG-II): from individual species to whole genera.</title>
        <authorList>
            <person name="Goeker M."/>
        </authorList>
    </citation>
    <scope>NUCLEOTIDE SEQUENCE [LARGE SCALE GENOMIC DNA]</scope>
    <source>
        <strain evidence="14 15">DSM 28823</strain>
    </source>
</reference>
<evidence type="ECO:0000256" key="1">
    <source>
        <dbReference type="ARBA" id="ARBA00005051"/>
    </source>
</evidence>
<dbReference type="Gene3D" id="3.30.70.560">
    <property type="entry name" value="7,8-Dihydro-6-hydroxymethylpterin-pyrophosphokinase HPPK"/>
    <property type="match status" value="1"/>
</dbReference>
<sequence>MMKSNFVFVALRLRILLDTNLLISLHFVYKMAKLFLLLGGNLGDKEQIFSKARHRLQEELGAIIEVSSIYETEPWGFDCEDLFWNQVLVIETKLLPVEVLKFTKAIELELGRIRKAARYSSRLIDIDLLFYDDLVFHEPDLELPHPRMIDRRFVLEPLAEVAADFVHPVFKQSIIGLLEDCSDSLAVKRLID</sequence>
<evidence type="ECO:0000259" key="13">
    <source>
        <dbReference type="Pfam" id="PF01288"/>
    </source>
</evidence>
<evidence type="ECO:0000313" key="15">
    <source>
        <dbReference type="Proteomes" id="UP000243525"/>
    </source>
</evidence>
<proteinExistence type="inferred from homology"/>
<comment type="similarity">
    <text evidence="2">Belongs to the HPPK family.</text>
</comment>
<evidence type="ECO:0000313" key="14">
    <source>
        <dbReference type="EMBL" id="PTN08360.1"/>
    </source>
</evidence>
<evidence type="ECO:0000256" key="12">
    <source>
        <dbReference type="ARBA" id="ARBA00033413"/>
    </source>
</evidence>
<comment type="function">
    <text evidence="10">Catalyzes the transfer of pyrophosphate from adenosine triphosphate (ATP) to 6-hydroxymethyl-7,8-dihydropterin, an enzymatic step in folate biosynthesis pathway.</text>
</comment>
<keyword evidence="9" id="KW-0289">Folate biosynthesis</keyword>
<accession>A0A2T5C185</accession>
<dbReference type="InterPro" id="IPR035907">
    <property type="entry name" value="Hppk_sf"/>
</dbReference>
<evidence type="ECO:0000256" key="6">
    <source>
        <dbReference type="ARBA" id="ARBA00022741"/>
    </source>
</evidence>
<keyword evidence="7 14" id="KW-0418">Kinase</keyword>
<dbReference type="EC" id="2.7.6.3" evidence="3"/>
<dbReference type="Proteomes" id="UP000243525">
    <property type="component" value="Unassembled WGS sequence"/>
</dbReference>
<comment type="caution">
    <text evidence="14">The sequence shown here is derived from an EMBL/GenBank/DDBJ whole genome shotgun (WGS) entry which is preliminary data.</text>
</comment>
<dbReference type="InterPro" id="IPR000550">
    <property type="entry name" value="Hppk"/>
</dbReference>
<evidence type="ECO:0000256" key="8">
    <source>
        <dbReference type="ARBA" id="ARBA00022840"/>
    </source>
</evidence>
<evidence type="ECO:0000256" key="11">
    <source>
        <dbReference type="ARBA" id="ARBA00029766"/>
    </source>
</evidence>
<dbReference type="GO" id="GO:0003848">
    <property type="term" value="F:2-amino-4-hydroxy-6-hydroxymethyldihydropteridine diphosphokinase activity"/>
    <property type="evidence" value="ECO:0007669"/>
    <property type="project" value="UniProtKB-EC"/>
</dbReference>
<evidence type="ECO:0000256" key="7">
    <source>
        <dbReference type="ARBA" id="ARBA00022777"/>
    </source>
</evidence>
<dbReference type="UniPathway" id="UPA00077">
    <property type="reaction ID" value="UER00155"/>
</dbReference>
<keyword evidence="15" id="KW-1185">Reference proteome</keyword>
<dbReference type="EMBL" id="QAAD01000009">
    <property type="protein sequence ID" value="PTN08360.1"/>
    <property type="molecule type" value="Genomic_DNA"/>
</dbReference>
<dbReference type="NCBIfam" id="TIGR01498">
    <property type="entry name" value="folK"/>
    <property type="match status" value="1"/>
</dbReference>
<evidence type="ECO:0000256" key="3">
    <source>
        <dbReference type="ARBA" id="ARBA00013253"/>
    </source>
</evidence>
<evidence type="ECO:0000256" key="2">
    <source>
        <dbReference type="ARBA" id="ARBA00005810"/>
    </source>
</evidence>
<dbReference type="GO" id="GO:0046654">
    <property type="term" value="P:tetrahydrofolate biosynthetic process"/>
    <property type="evidence" value="ECO:0007669"/>
    <property type="project" value="UniProtKB-UniPathway"/>
</dbReference>
<dbReference type="PANTHER" id="PTHR43071">
    <property type="entry name" value="2-AMINO-4-HYDROXY-6-HYDROXYMETHYLDIHYDROPTERIDINE PYROPHOSPHOKINASE"/>
    <property type="match status" value="1"/>
</dbReference>
<dbReference type="GO" id="GO:0016301">
    <property type="term" value="F:kinase activity"/>
    <property type="evidence" value="ECO:0007669"/>
    <property type="project" value="UniProtKB-KW"/>
</dbReference>
<name>A0A2T5C185_9BACT</name>
<protein>
    <recommendedName>
        <fullName evidence="4">2-amino-4-hydroxy-6-hydroxymethyldihydropteridine pyrophosphokinase</fullName>
        <ecNumber evidence="3">2.7.6.3</ecNumber>
    </recommendedName>
    <alternativeName>
        <fullName evidence="11">6-hydroxymethyl-7,8-dihydropterin pyrophosphokinase</fullName>
    </alternativeName>
    <alternativeName>
        <fullName evidence="12">7,8-dihydro-6-hydroxymethylpterin-pyrophosphokinase</fullName>
    </alternativeName>
</protein>
<feature type="domain" description="7,8-dihydro-6-hydroxymethylpterin-pyrophosphokinase" evidence="13">
    <location>
        <begin position="36"/>
        <end position="162"/>
    </location>
</feature>
<gene>
    <name evidence="14" type="ORF">C8N47_10996</name>
</gene>
<dbReference type="Pfam" id="PF01288">
    <property type="entry name" value="HPPK"/>
    <property type="match status" value="1"/>
</dbReference>